<name>A0A6P8AWN8_PYRGI</name>
<protein>
    <submittedName>
        <fullName evidence="2">Uncharacterized protein</fullName>
    </submittedName>
</protein>
<evidence type="ECO:0000313" key="1">
    <source>
        <dbReference type="Proteomes" id="UP000515153"/>
    </source>
</evidence>
<dbReference type="KEGG" id="pgri:PgNI_08205"/>
<dbReference type="AlphaFoldDB" id="A0A6P8AWN8"/>
<evidence type="ECO:0000313" key="2">
    <source>
        <dbReference type="RefSeq" id="XP_030979341.1"/>
    </source>
</evidence>
<dbReference type="Proteomes" id="UP000515153">
    <property type="component" value="Chromosome V"/>
</dbReference>
<keyword evidence="1" id="KW-1185">Reference proteome</keyword>
<reference evidence="2" key="2">
    <citation type="submission" date="2019-10" db="EMBL/GenBank/DDBJ databases">
        <authorList>
            <consortium name="NCBI Genome Project"/>
        </authorList>
    </citation>
    <scope>NUCLEOTIDE SEQUENCE</scope>
    <source>
        <strain evidence="2">NI907</strain>
    </source>
</reference>
<dbReference type="RefSeq" id="XP_030979341.1">
    <property type="nucleotide sequence ID" value="XM_031128204.1"/>
</dbReference>
<dbReference type="GeneID" id="41963113"/>
<reference evidence="1 2" key="1">
    <citation type="journal article" date="2019" name="Mol. Biol. Evol.">
        <title>Blast fungal genomes show frequent chromosomal changes, gene gains and losses, and effector gene turnover.</title>
        <authorList>
            <person name="Gomez Luciano L.B."/>
            <person name="Jason Tsai I."/>
            <person name="Chuma I."/>
            <person name="Tosa Y."/>
            <person name="Chen Y.H."/>
            <person name="Li J.Y."/>
            <person name="Li M.Y."/>
            <person name="Jade Lu M.Y."/>
            <person name="Nakayashiki H."/>
            <person name="Li W.H."/>
        </authorList>
    </citation>
    <scope>NUCLEOTIDE SEQUENCE [LARGE SCALE GENOMIC DNA]</scope>
    <source>
        <strain evidence="1 2">NI907</strain>
    </source>
</reference>
<accession>A0A6P8AWN8</accession>
<gene>
    <name evidence="2" type="ORF">PgNI_08205</name>
</gene>
<sequence length="313" mass="35757">MPSITVTQNSEVIVKMVLQLMTADELIDIWRQFNNTLIPNRQLLWTGLHREVAQSFADKHGLQTLTTAMGPLMDKHNPRCLYATKSSKAWSEYIKGASALFAYYISKGDTVLVLSPPPPDRFHPSGCTNFQLIEKPILQGRFCNKAVGRIILAHPTVQGAEAIGYQLWPIDITSKWLARFGNERAAPVHWRKVKPNSTPAIRAAKQVWKLKRARTETAEEKLARQEAHALKVRTDRTRKAIIKQRKRQVHEMKVQRDQARKAARQRALEQSMSPQYSEPWSLAKIFAKRGMTKDDLDKLGILEVHDDFIVLSF</sequence>
<reference evidence="2" key="3">
    <citation type="submission" date="2025-08" db="UniProtKB">
        <authorList>
            <consortium name="RefSeq"/>
        </authorList>
    </citation>
    <scope>IDENTIFICATION</scope>
    <source>
        <strain evidence="2">NI907</strain>
    </source>
</reference>
<proteinExistence type="predicted"/>
<organism evidence="1 2">
    <name type="scientific">Pyricularia grisea</name>
    <name type="common">Crabgrass-specific blast fungus</name>
    <name type="synonym">Magnaporthe grisea</name>
    <dbReference type="NCBI Taxonomy" id="148305"/>
    <lineage>
        <taxon>Eukaryota</taxon>
        <taxon>Fungi</taxon>
        <taxon>Dikarya</taxon>
        <taxon>Ascomycota</taxon>
        <taxon>Pezizomycotina</taxon>
        <taxon>Sordariomycetes</taxon>
        <taxon>Sordariomycetidae</taxon>
        <taxon>Magnaporthales</taxon>
        <taxon>Pyriculariaceae</taxon>
        <taxon>Pyricularia</taxon>
    </lineage>
</organism>